<evidence type="ECO:0000256" key="2">
    <source>
        <dbReference type="ARBA" id="ARBA00007131"/>
    </source>
</evidence>
<comment type="similarity">
    <text evidence="2">Belongs to the transketolase family.</text>
</comment>
<evidence type="ECO:0000259" key="4">
    <source>
        <dbReference type="Pfam" id="PF00456"/>
    </source>
</evidence>
<comment type="cofactor">
    <cofactor evidence="1">
        <name>thiamine diphosphate</name>
        <dbReference type="ChEBI" id="CHEBI:58937"/>
    </cofactor>
</comment>
<keyword evidence="3" id="KW-0786">Thiamine pyrophosphate</keyword>
<dbReference type="EMBL" id="CP113524">
    <property type="protein sequence ID" value="WAJ23663.1"/>
    <property type="molecule type" value="Genomic_DNA"/>
</dbReference>
<sequence length="272" mass="30012">MERLKKKAYELRRDIIEEIYNSKAGHVGGDLSVVDILTVLYYQVMNISPKNMKDENRDRFLLSKGHCVDALYMVLGDLGFFDKEEAIHSFCAFNSPYIGHPNTSVPGIEINSGSLGHGLSLGVGMALAAKMDEKTYRTYVVLGDGEMAEGSNYEAMMSASHYKLDNLCATVDLNGLQISGTTNEVMCTSDLGEKFRAFGWNVIDVKDGNDCDSLLSAYQQAALCKGQPTAVIAHTVKGKGVSFMENQKGWHHGVMNEEQYQTAVRELEEVLS</sequence>
<reference evidence="5" key="1">
    <citation type="submission" date="2022-11" db="EMBL/GenBank/DDBJ databases">
        <title>Lacrimispora xylanolytica sy1, complete genome.</title>
        <authorList>
            <person name="Choi S."/>
        </authorList>
    </citation>
    <scope>NUCLEOTIDE SEQUENCE</scope>
    <source>
        <strain evidence="5">Sy1</strain>
    </source>
</reference>
<dbReference type="SUPFAM" id="SSF52518">
    <property type="entry name" value="Thiamin diphosphate-binding fold (THDP-binding)"/>
    <property type="match status" value="1"/>
</dbReference>
<name>A0ABY7ABK1_9FIRM</name>
<evidence type="ECO:0000313" key="5">
    <source>
        <dbReference type="EMBL" id="WAJ23663.1"/>
    </source>
</evidence>
<protein>
    <submittedName>
        <fullName evidence="5">Transketolase</fullName>
    </submittedName>
</protein>
<dbReference type="RefSeq" id="WP_024838178.1">
    <property type="nucleotide sequence ID" value="NZ_CP113524.1"/>
</dbReference>
<dbReference type="InterPro" id="IPR029061">
    <property type="entry name" value="THDP-binding"/>
</dbReference>
<keyword evidence="6" id="KW-1185">Reference proteome</keyword>
<gene>
    <name evidence="5" type="ORF">OW255_19235</name>
</gene>
<dbReference type="InterPro" id="IPR005474">
    <property type="entry name" value="Transketolase_N"/>
</dbReference>
<dbReference type="Gene3D" id="3.40.50.970">
    <property type="match status" value="1"/>
</dbReference>
<organism evidence="5 6">
    <name type="scientific">Lacrimispora xylanolytica</name>
    <dbReference type="NCBI Taxonomy" id="29375"/>
    <lineage>
        <taxon>Bacteria</taxon>
        <taxon>Bacillati</taxon>
        <taxon>Bacillota</taxon>
        <taxon>Clostridia</taxon>
        <taxon>Lachnospirales</taxon>
        <taxon>Lachnospiraceae</taxon>
        <taxon>Lacrimispora</taxon>
    </lineage>
</organism>
<accession>A0ABY7ABK1</accession>
<dbReference type="Pfam" id="PF00456">
    <property type="entry name" value="Transketolase_N"/>
    <property type="match status" value="1"/>
</dbReference>
<evidence type="ECO:0000256" key="3">
    <source>
        <dbReference type="ARBA" id="ARBA00023052"/>
    </source>
</evidence>
<evidence type="ECO:0000313" key="6">
    <source>
        <dbReference type="Proteomes" id="UP001163115"/>
    </source>
</evidence>
<feature type="domain" description="Transketolase N-terminal" evidence="4">
    <location>
        <begin position="13"/>
        <end position="261"/>
    </location>
</feature>
<dbReference type="PANTHER" id="PTHR47514:SF1">
    <property type="entry name" value="TRANSKETOLASE N-TERMINAL SECTION-RELATED"/>
    <property type="match status" value="1"/>
</dbReference>
<dbReference type="Proteomes" id="UP001163115">
    <property type="component" value="Chromosome"/>
</dbReference>
<dbReference type="CDD" id="cd02012">
    <property type="entry name" value="TPP_TK"/>
    <property type="match status" value="1"/>
</dbReference>
<proteinExistence type="inferred from homology"/>
<dbReference type="PANTHER" id="PTHR47514">
    <property type="entry name" value="TRANSKETOLASE N-TERMINAL SECTION-RELATED"/>
    <property type="match status" value="1"/>
</dbReference>
<evidence type="ECO:0000256" key="1">
    <source>
        <dbReference type="ARBA" id="ARBA00001964"/>
    </source>
</evidence>